<sequence length="137" mass="15305">MLWKSIVHELEQGCLLFDARWRLRPSSIVFQLSKAPALTHPQQRQPAKGKASKTHSKVTEIFTPIPSHVNLQKERTVTLEVNYGVVLLLCVVPFSAGSTTGVSMSSCYGEYQTASPPYYTTTTYATTSYCTSKYYTT</sequence>
<dbReference type="InParanoid" id="E9G6T1"/>
<dbReference type="PhylomeDB" id="E9G6T1"/>
<dbReference type="Proteomes" id="UP000000305">
    <property type="component" value="Unassembled WGS sequence"/>
</dbReference>
<dbReference type="AlphaFoldDB" id="E9G6T1"/>
<dbReference type="HOGENOM" id="CLU_1867131_0_0_1"/>
<accession>E9G6T1</accession>
<reference evidence="1 2" key="1">
    <citation type="journal article" date="2011" name="Science">
        <title>The ecoresponsive genome of Daphnia pulex.</title>
        <authorList>
            <person name="Colbourne J.K."/>
            <person name="Pfrender M.E."/>
            <person name="Gilbert D."/>
            <person name="Thomas W.K."/>
            <person name="Tucker A."/>
            <person name="Oakley T.H."/>
            <person name="Tokishita S."/>
            <person name="Aerts A."/>
            <person name="Arnold G.J."/>
            <person name="Basu M.K."/>
            <person name="Bauer D.J."/>
            <person name="Caceres C.E."/>
            <person name="Carmel L."/>
            <person name="Casola C."/>
            <person name="Choi J.H."/>
            <person name="Detter J.C."/>
            <person name="Dong Q."/>
            <person name="Dusheyko S."/>
            <person name="Eads B.D."/>
            <person name="Frohlich T."/>
            <person name="Geiler-Samerotte K.A."/>
            <person name="Gerlach D."/>
            <person name="Hatcher P."/>
            <person name="Jogdeo S."/>
            <person name="Krijgsveld J."/>
            <person name="Kriventseva E.V."/>
            <person name="Kultz D."/>
            <person name="Laforsch C."/>
            <person name="Lindquist E."/>
            <person name="Lopez J."/>
            <person name="Manak J.R."/>
            <person name="Muller J."/>
            <person name="Pangilinan J."/>
            <person name="Patwardhan R.P."/>
            <person name="Pitluck S."/>
            <person name="Pritham E.J."/>
            <person name="Rechtsteiner A."/>
            <person name="Rho M."/>
            <person name="Rogozin I.B."/>
            <person name="Sakarya O."/>
            <person name="Salamov A."/>
            <person name="Schaack S."/>
            <person name="Shapiro H."/>
            <person name="Shiga Y."/>
            <person name="Skalitzky C."/>
            <person name="Smith Z."/>
            <person name="Souvorov A."/>
            <person name="Sung W."/>
            <person name="Tang Z."/>
            <person name="Tsuchiya D."/>
            <person name="Tu H."/>
            <person name="Vos H."/>
            <person name="Wang M."/>
            <person name="Wolf Y.I."/>
            <person name="Yamagata H."/>
            <person name="Yamada T."/>
            <person name="Ye Y."/>
            <person name="Shaw J.R."/>
            <person name="Andrews J."/>
            <person name="Crease T.J."/>
            <person name="Tang H."/>
            <person name="Lucas S.M."/>
            <person name="Robertson H.M."/>
            <person name="Bork P."/>
            <person name="Koonin E.V."/>
            <person name="Zdobnov E.M."/>
            <person name="Grigoriev I.V."/>
            <person name="Lynch M."/>
            <person name="Boore J.L."/>
        </authorList>
    </citation>
    <scope>NUCLEOTIDE SEQUENCE [LARGE SCALE GENOMIC DNA]</scope>
</reference>
<gene>
    <name evidence="1" type="ORF">DAPPUDRAFT_238158</name>
</gene>
<name>E9G6T1_DAPPU</name>
<protein>
    <submittedName>
        <fullName evidence="1">Uncharacterized protein</fullName>
    </submittedName>
</protein>
<dbReference type="EMBL" id="GL732533">
    <property type="protein sequence ID" value="EFX84799.1"/>
    <property type="molecule type" value="Genomic_DNA"/>
</dbReference>
<proteinExistence type="predicted"/>
<evidence type="ECO:0000313" key="1">
    <source>
        <dbReference type="EMBL" id="EFX84799.1"/>
    </source>
</evidence>
<organism evidence="1 2">
    <name type="scientific">Daphnia pulex</name>
    <name type="common">Water flea</name>
    <dbReference type="NCBI Taxonomy" id="6669"/>
    <lineage>
        <taxon>Eukaryota</taxon>
        <taxon>Metazoa</taxon>
        <taxon>Ecdysozoa</taxon>
        <taxon>Arthropoda</taxon>
        <taxon>Crustacea</taxon>
        <taxon>Branchiopoda</taxon>
        <taxon>Diplostraca</taxon>
        <taxon>Cladocera</taxon>
        <taxon>Anomopoda</taxon>
        <taxon>Daphniidae</taxon>
        <taxon>Daphnia</taxon>
    </lineage>
</organism>
<evidence type="ECO:0000313" key="2">
    <source>
        <dbReference type="Proteomes" id="UP000000305"/>
    </source>
</evidence>
<keyword evidence="2" id="KW-1185">Reference proteome</keyword>
<dbReference type="KEGG" id="dpx:DAPPUDRAFT_238158"/>